<feature type="transmembrane region" description="Helical" evidence="1">
    <location>
        <begin position="191"/>
        <end position="214"/>
    </location>
</feature>
<dbReference type="AlphaFoldDB" id="A0A5C9A5G1"/>
<dbReference type="Proteomes" id="UP000321039">
    <property type="component" value="Unassembled WGS sequence"/>
</dbReference>
<dbReference type="Pfam" id="PF03929">
    <property type="entry name" value="PepSY_TM"/>
    <property type="match status" value="1"/>
</dbReference>
<feature type="transmembrane region" description="Helical" evidence="1">
    <location>
        <begin position="338"/>
        <end position="363"/>
    </location>
</feature>
<evidence type="ECO:0000313" key="2">
    <source>
        <dbReference type="EMBL" id="TXS95976.1"/>
    </source>
</evidence>
<dbReference type="InterPro" id="IPR005625">
    <property type="entry name" value="PepSY-ass_TM"/>
</dbReference>
<sequence>MKFKRIIFWSHLIAGVTAGLVVLSLSLTGVLLTYERQIVSWLDRTSIEGEGGRLLSAEELVVRARAVTEGRATALSFSRSPEDPVTVKLGRRESLLLDPRSGEVLEGAVGARKFFHTVTVLHRWFALEGASRDTARAVTGAANLVFLFLALSGLYLWLPRRWNWRLLKMNMLPRRHYPGAKARDYNWHHVLGFWCLIPLVVVIATGAVFSYGWANNLVYSAFGESPPVRGGPPQAEATAAGSVVSPATTLDFDSLKAVAERHDAGWTALALQLPSPGDHNVDFEIDTGTGGQPQKRTTLSLDRSSGEMVAVSGFEDNSPGRQARIFIRFLHTGEALGLWGQTLAGLASLGACILVYTGLALAYRRLVAPLLTRAMLTD</sequence>
<keyword evidence="1" id="KW-0472">Membrane</keyword>
<dbReference type="RefSeq" id="WP_148066246.1">
    <property type="nucleotide sequence ID" value="NZ_VRZA01000001.1"/>
</dbReference>
<keyword evidence="1" id="KW-0812">Transmembrane</keyword>
<evidence type="ECO:0000313" key="3">
    <source>
        <dbReference type="Proteomes" id="UP000321039"/>
    </source>
</evidence>
<protein>
    <submittedName>
        <fullName evidence="2">PepSY domain-containing protein</fullName>
    </submittedName>
</protein>
<keyword evidence="1" id="KW-1133">Transmembrane helix</keyword>
<evidence type="ECO:0000256" key="1">
    <source>
        <dbReference type="SAM" id="Phobius"/>
    </source>
</evidence>
<proteinExistence type="predicted"/>
<dbReference type="PANTHER" id="PTHR34219:SF3">
    <property type="entry name" value="BLL7967 PROTEIN"/>
    <property type="match status" value="1"/>
</dbReference>
<keyword evidence="3" id="KW-1185">Reference proteome</keyword>
<dbReference type="PANTHER" id="PTHR34219">
    <property type="entry name" value="IRON-REGULATED INNER MEMBRANE PROTEIN-RELATED"/>
    <property type="match status" value="1"/>
</dbReference>
<organism evidence="2 3">
    <name type="scientific">Parahaliea maris</name>
    <dbReference type="NCBI Taxonomy" id="2716870"/>
    <lineage>
        <taxon>Bacteria</taxon>
        <taxon>Pseudomonadati</taxon>
        <taxon>Pseudomonadota</taxon>
        <taxon>Gammaproteobacteria</taxon>
        <taxon>Cellvibrionales</taxon>
        <taxon>Halieaceae</taxon>
        <taxon>Parahaliea</taxon>
    </lineage>
</organism>
<feature type="transmembrane region" description="Helical" evidence="1">
    <location>
        <begin position="137"/>
        <end position="158"/>
    </location>
</feature>
<reference evidence="2 3" key="1">
    <citation type="submission" date="2019-08" db="EMBL/GenBank/DDBJ databases">
        <title>Parahaliea maris sp. nov., isolated from the surface seawater.</title>
        <authorList>
            <person name="Liu Y."/>
        </authorList>
    </citation>
    <scope>NUCLEOTIDE SEQUENCE [LARGE SCALE GENOMIC DNA]</scope>
    <source>
        <strain evidence="2 3">HSLHS9</strain>
    </source>
</reference>
<dbReference type="EMBL" id="VRZA01000001">
    <property type="protein sequence ID" value="TXS95976.1"/>
    <property type="molecule type" value="Genomic_DNA"/>
</dbReference>
<comment type="caution">
    <text evidence="2">The sequence shown here is derived from an EMBL/GenBank/DDBJ whole genome shotgun (WGS) entry which is preliminary data.</text>
</comment>
<accession>A0A5C9A5G1</accession>
<feature type="transmembrane region" description="Helical" evidence="1">
    <location>
        <begin position="12"/>
        <end position="34"/>
    </location>
</feature>
<gene>
    <name evidence="2" type="ORF">FV139_00230</name>
</gene>
<name>A0A5C9A5G1_9GAMM</name>